<protein>
    <recommendedName>
        <fullName evidence="4">Surface layer protein A domain-containing protein</fullName>
    </recommendedName>
</protein>
<keyword evidence="1" id="KW-0732">Signal</keyword>
<comment type="caution">
    <text evidence="2">The sequence shown here is derived from an EMBL/GenBank/DDBJ whole genome shotgun (WGS) entry which is preliminary data.</text>
</comment>
<dbReference type="EMBL" id="JQBQ01000013">
    <property type="protein sequence ID" value="KRN92237.1"/>
    <property type="molecule type" value="Genomic_DNA"/>
</dbReference>
<dbReference type="PATRIC" id="fig|695563.3.peg.310"/>
<evidence type="ECO:0000313" key="2">
    <source>
        <dbReference type="EMBL" id="KRN92237.1"/>
    </source>
</evidence>
<name>A0A0R2L0G3_LACAM</name>
<reference evidence="2 3" key="1">
    <citation type="journal article" date="2015" name="Genome Announc.">
        <title>Expanding the biotechnology potential of lactobacilli through comparative genomics of 213 strains and associated genera.</title>
        <authorList>
            <person name="Sun Z."/>
            <person name="Harris H.M."/>
            <person name="McCann A."/>
            <person name="Guo C."/>
            <person name="Argimon S."/>
            <person name="Zhang W."/>
            <person name="Yang X."/>
            <person name="Jeffery I.B."/>
            <person name="Cooney J.C."/>
            <person name="Kagawa T.F."/>
            <person name="Liu W."/>
            <person name="Song Y."/>
            <person name="Salvetti E."/>
            <person name="Wrobel A."/>
            <person name="Rasinkangas P."/>
            <person name="Parkhill J."/>
            <person name="Rea M.C."/>
            <person name="O'Sullivan O."/>
            <person name="Ritari J."/>
            <person name="Douillard F.P."/>
            <person name="Paul Ross R."/>
            <person name="Yang R."/>
            <person name="Briner A.E."/>
            <person name="Felis G.E."/>
            <person name="de Vos W.M."/>
            <person name="Barrangou R."/>
            <person name="Klaenhammer T.R."/>
            <person name="Caufield P.W."/>
            <person name="Cui Y."/>
            <person name="Zhang H."/>
            <person name="O'Toole P.W."/>
        </authorList>
    </citation>
    <scope>NUCLEOTIDE SEQUENCE [LARGE SCALE GENOMIC DNA]</scope>
    <source>
        <strain evidence="2 3">DSM 16698</strain>
    </source>
</reference>
<dbReference type="RefSeq" id="WP_056985374.1">
    <property type="nucleotide sequence ID" value="NZ_JQBQ01000013.1"/>
</dbReference>
<feature type="signal peptide" evidence="1">
    <location>
        <begin position="1"/>
        <end position="34"/>
    </location>
</feature>
<accession>A0A0R2L0G3</accession>
<evidence type="ECO:0008006" key="4">
    <source>
        <dbReference type="Google" id="ProtNLM"/>
    </source>
</evidence>
<gene>
    <name evidence="2" type="ORF">IV44_GL000292</name>
</gene>
<dbReference type="AlphaFoldDB" id="A0A0R2L0G3"/>
<evidence type="ECO:0000313" key="3">
    <source>
        <dbReference type="Proteomes" id="UP000051529"/>
    </source>
</evidence>
<evidence type="ECO:0000256" key="1">
    <source>
        <dbReference type="SAM" id="SignalP"/>
    </source>
</evidence>
<organism evidence="2 3">
    <name type="scientific">Lactobacillus amylovorus subsp. animalium DSM 16698</name>
    <dbReference type="NCBI Taxonomy" id="695563"/>
    <lineage>
        <taxon>Bacteria</taxon>
        <taxon>Bacillati</taxon>
        <taxon>Bacillota</taxon>
        <taxon>Bacilli</taxon>
        <taxon>Lactobacillales</taxon>
        <taxon>Lactobacillaceae</taxon>
        <taxon>Lactobacillus</taxon>
        <taxon>Lactobacillus amylovorus subsp. animalium</taxon>
    </lineage>
</organism>
<sequence>MFRNKFIKLLTAAAFAVVGIGTINTMAHTSTVQAAYIHNVSSFHYLNKKHTYKTLGLSEGFPVIYKLTNGKYYTDDDNNYKTEMTDGVAKTNGYRYINGSKYYRIPANNGIDTSSAYIAAKYFTKKYNDMSYLTVYRVNSKIKALSDDMDNTDDGMWYGKGDIILVNNFSLWNHDKYVDTISPMQDGKHNADGWFTPQEANFGGELTHEDFKNHCSKASANTKFLLNHGEDWYTNSSLARGGMYHKGHFYKVYSR</sequence>
<dbReference type="Proteomes" id="UP000051529">
    <property type="component" value="Unassembled WGS sequence"/>
</dbReference>
<feature type="chain" id="PRO_5006419727" description="Surface layer protein A domain-containing protein" evidence="1">
    <location>
        <begin position="35"/>
        <end position="255"/>
    </location>
</feature>
<proteinExistence type="predicted"/>